<comment type="caution">
    <text evidence="1">The sequence shown here is derived from an EMBL/GenBank/DDBJ whole genome shotgun (WGS) entry which is preliminary data.</text>
</comment>
<accession>A0ACB9LZ98</accession>
<reference evidence="1 2" key="1">
    <citation type="journal article" date="2022" name="DNA Res.">
        <title>Chromosomal-level genome assembly of the orchid tree Bauhinia variegata (Leguminosae; Cercidoideae) supports the allotetraploid origin hypothesis of Bauhinia.</title>
        <authorList>
            <person name="Zhong Y."/>
            <person name="Chen Y."/>
            <person name="Zheng D."/>
            <person name="Pang J."/>
            <person name="Liu Y."/>
            <person name="Luo S."/>
            <person name="Meng S."/>
            <person name="Qian L."/>
            <person name="Wei D."/>
            <person name="Dai S."/>
            <person name="Zhou R."/>
        </authorList>
    </citation>
    <scope>NUCLEOTIDE SEQUENCE [LARGE SCALE GENOMIC DNA]</scope>
    <source>
        <strain evidence="1">BV-YZ2020</strain>
    </source>
</reference>
<sequence>MYFRQFSRVGRLRRIMVFLLLTLLVVCGEKEESSVVGFHKQPSSMAGQNQQHQRPRQPLAVYFSGKRKVPNASDPLHNR</sequence>
<name>A0ACB9LZ98_BAUVA</name>
<organism evidence="1 2">
    <name type="scientific">Bauhinia variegata</name>
    <name type="common">Purple orchid tree</name>
    <name type="synonym">Phanera variegata</name>
    <dbReference type="NCBI Taxonomy" id="167791"/>
    <lineage>
        <taxon>Eukaryota</taxon>
        <taxon>Viridiplantae</taxon>
        <taxon>Streptophyta</taxon>
        <taxon>Embryophyta</taxon>
        <taxon>Tracheophyta</taxon>
        <taxon>Spermatophyta</taxon>
        <taxon>Magnoliopsida</taxon>
        <taxon>eudicotyledons</taxon>
        <taxon>Gunneridae</taxon>
        <taxon>Pentapetalae</taxon>
        <taxon>rosids</taxon>
        <taxon>fabids</taxon>
        <taxon>Fabales</taxon>
        <taxon>Fabaceae</taxon>
        <taxon>Cercidoideae</taxon>
        <taxon>Cercideae</taxon>
        <taxon>Bauhiniinae</taxon>
        <taxon>Bauhinia</taxon>
    </lineage>
</organism>
<dbReference type="Proteomes" id="UP000828941">
    <property type="component" value="Chromosome 10"/>
</dbReference>
<dbReference type="EMBL" id="CM039435">
    <property type="protein sequence ID" value="KAI4316646.1"/>
    <property type="molecule type" value="Genomic_DNA"/>
</dbReference>
<proteinExistence type="predicted"/>
<gene>
    <name evidence="1" type="ORF">L6164_024606</name>
</gene>
<evidence type="ECO:0000313" key="1">
    <source>
        <dbReference type="EMBL" id="KAI4316646.1"/>
    </source>
</evidence>
<evidence type="ECO:0000313" key="2">
    <source>
        <dbReference type="Proteomes" id="UP000828941"/>
    </source>
</evidence>
<keyword evidence="2" id="KW-1185">Reference proteome</keyword>
<protein>
    <submittedName>
        <fullName evidence="1">Uncharacterized protein</fullName>
    </submittedName>
</protein>